<comment type="caution">
    <text evidence="10">The sequence shown here is derived from an EMBL/GenBank/DDBJ whole genome shotgun (WGS) entry which is preliminary data.</text>
</comment>
<evidence type="ECO:0000256" key="6">
    <source>
        <dbReference type="ARBA" id="ARBA00023002"/>
    </source>
</evidence>
<evidence type="ECO:0000256" key="3">
    <source>
        <dbReference type="ARBA" id="ARBA00012856"/>
    </source>
</evidence>
<dbReference type="GO" id="GO:0004146">
    <property type="term" value="F:dihydrofolate reductase activity"/>
    <property type="evidence" value="ECO:0007669"/>
    <property type="project" value="UniProtKB-EC"/>
</dbReference>
<sequence>MSEMSEIIVIAAVARNGVIGRDNALPWRLKADLKHFKAHTSGHPIVMGRKTWESLGRPLPNRRNLVVTRNADYTAAGAEVFVSPQAALAAVDGAERVFIIGGAELYRQFIERADRLLITEVWADIGGDAHFPD</sequence>
<keyword evidence="10" id="KW-0808">Transferase</keyword>
<evidence type="ECO:0000256" key="7">
    <source>
        <dbReference type="ARBA" id="ARBA00025067"/>
    </source>
</evidence>
<dbReference type="PIRSF" id="PIRSF000194">
    <property type="entry name" value="DHFR"/>
    <property type="match status" value="1"/>
</dbReference>
<evidence type="ECO:0000256" key="5">
    <source>
        <dbReference type="ARBA" id="ARBA00022857"/>
    </source>
</evidence>
<dbReference type="PROSITE" id="PS00075">
    <property type="entry name" value="DHFR_1"/>
    <property type="match status" value="1"/>
</dbReference>
<dbReference type="GO" id="GO:0046655">
    <property type="term" value="P:folic acid metabolic process"/>
    <property type="evidence" value="ECO:0007669"/>
    <property type="project" value="TreeGrafter"/>
</dbReference>
<dbReference type="InterPro" id="IPR017925">
    <property type="entry name" value="DHFR_CS"/>
</dbReference>
<dbReference type="SUPFAM" id="SSF53597">
    <property type="entry name" value="Dihydrofolate reductase-like"/>
    <property type="match status" value="1"/>
</dbReference>
<dbReference type="Pfam" id="PF00186">
    <property type="entry name" value="DHFR_1"/>
    <property type="match status" value="1"/>
</dbReference>
<dbReference type="PROSITE" id="PS51330">
    <property type="entry name" value="DHFR_2"/>
    <property type="match status" value="1"/>
</dbReference>
<gene>
    <name evidence="10" type="ORF">GPA21_19425</name>
</gene>
<dbReference type="GO" id="GO:0070401">
    <property type="term" value="F:NADP+ binding"/>
    <property type="evidence" value="ECO:0007669"/>
    <property type="project" value="UniProtKB-ARBA"/>
</dbReference>
<accession>A0A972FA02</accession>
<keyword evidence="6" id="KW-0560">Oxidoreductase</keyword>
<dbReference type="GO" id="GO:0006730">
    <property type="term" value="P:one-carbon metabolic process"/>
    <property type="evidence" value="ECO:0007669"/>
    <property type="project" value="UniProtKB-KW"/>
</dbReference>
<keyword evidence="5" id="KW-0521">NADP</keyword>
<evidence type="ECO:0000313" key="10">
    <source>
        <dbReference type="EMBL" id="NMG05113.1"/>
    </source>
</evidence>
<reference evidence="10" key="1">
    <citation type="submission" date="2019-12" db="EMBL/GenBank/DDBJ databases">
        <title>Comparative genomics gives insights into the taxonomy of the Azoarcus-Aromatoleum group and reveals separate origins of nif in the plant-associated Azoarcus and non-plant-associated Aromatoleum sub-groups.</title>
        <authorList>
            <person name="Lafos M."/>
            <person name="Maluk M."/>
            <person name="Batista M."/>
            <person name="Junghare M."/>
            <person name="Carmona M."/>
            <person name="Faoro H."/>
            <person name="Cruz L.M."/>
            <person name="Battistoni F."/>
            <person name="De Souza E."/>
            <person name="Pedrosa F."/>
            <person name="Chen W.-M."/>
            <person name="Poole P.S."/>
            <person name="Dixon R.A."/>
            <person name="James E.K."/>
        </authorList>
    </citation>
    <scope>NUCLEOTIDE SEQUENCE</scope>
    <source>
        <strain evidence="10">NSC3</strain>
    </source>
</reference>
<keyword evidence="10" id="KW-0418">Kinase</keyword>
<dbReference type="AlphaFoldDB" id="A0A972FA02"/>
<evidence type="ECO:0000256" key="1">
    <source>
        <dbReference type="ARBA" id="ARBA00004903"/>
    </source>
</evidence>
<evidence type="ECO:0000256" key="8">
    <source>
        <dbReference type="RuleBase" id="RU004474"/>
    </source>
</evidence>
<evidence type="ECO:0000256" key="2">
    <source>
        <dbReference type="ARBA" id="ARBA00009539"/>
    </source>
</evidence>
<dbReference type="FunFam" id="3.40.430.10:FF:000001">
    <property type="entry name" value="Dihydrofolate reductase"/>
    <property type="match status" value="1"/>
</dbReference>
<evidence type="ECO:0000259" key="9">
    <source>
        <dbReference type="PROSITE" id="PS51330"/>
    </source>
</evidence>
<dbReference type="GO" id="GO:0016301">
    <property type="term" value="F:kinase activity"/>
    <property type="evidence" value="ECO:0007669"/>
    <property type="project" value="UniProtKB-KW"/>
</dbReference>
<organism evidence="10 11">
    <name type="scientific">Azoarcus taiwanensis</name>
    <dbReference type="NCBI Taxonomy" id="666964"/>
    <lineage>
        <taxon>Bacteria</taxon>
        <taxon>Pseudomonadati</taxon>
        <taxon>Pseudomonadota</taxon>
        <taxon>Betaproteobacteria</taxon>
        <taxon>Rhodocyclales</taxon>
        <taxon>Zoogloeaceae</taxon>
        <taxon>Azoarcus</taxon>
    </lineage>
</organism>
<dbReference type="PRINTS" id="PR00070">
    <property type="entry name" value="DHFR"/>
</dbReference>
<proteinExistence type="inferred from homology"/>
<keyword evidence="11" id="KW-1185">Reference proteome</keyword>
<comment type="function">
    <text evidence="7">Key enzyme in folate metabolism. Catalyzes an essential reaction for de novo glycine and purine synthesis, and for DNA precursor synthesis.</text>
</comment>
<dbReference type="RefSeq" id="WP_168989726.1">
    <property type="nucleotide sequence ID" value="NZ_CAWPHM010000123.1"/>
</dbReference>
<comment type="pathway">
    <text evidence="1">Cofactor biosynthesis; tetrahydrofolate biosynthesis; 5,6,7,8-tetrahydrofolate from 7,8-dihydrofolate: step 1/1.</text>
</comment>
<dbReference type="PANTHER" id="PTHR48069">
    <property type="entry name" value="DIHYDROFOLATE REDUCTASE"/>
    <property type="match status" value="1"/>
</dbReference>
<dbReference type="GO" id="GO:0046452">
    <property type="term" value="P:dihydrofolate metabolic process"/>
    <property type="evidence" value="ECO:0007669"/>
    <property type="project" value="TreeGrafter"/>
</dbReference>
<feature type="domain" description="DHFR" evidence="9">
    <location>
        <begin position="6"/>
        <end position="133"/>
    </location>
</feature>
<dbReference type="EC" id="1.5.1.3" evidence="3"/>
<dbReference type="GO" id="GO:0005829">
    <property type="term" value="C:cytosol"/>
    <property type="evidence" value="ECO:0007669"/>
    <property type="project" value="TreeGrafter"/>
</dbReference>
<dbReference type="GO" id="GO:0046654">
    <property type="term" value="P:tetrahydrofolate biosynthetic process"/>
    <property type="evidence" value="ECO:0007669"/>
    <property type="project" value="InterPro"/>
</dbReference>
<dbReference type="InterPro" id="IPR012259">
    <property type="entry name" value="DHFR"/>
</dbReference>
<dbReference type="PANTHER" id="PTHR48069:SF3">
    <property type="entry name" value="DIHYDROFOLATE REDUCTASE"/>
    <property type="match status" value="1"/>
</dbReference>
<keyword evidence="4" id="KW-0554">One-carbon metabolism</keyword>
<dbReference type="Gene3D" id="3.40.430.10">
    <property type="entry name" value="Dihydrofolate Reductase, subunit A"/>
    <property type="match status" value="1"/>
</dbReference>
<name>A0A972FA02_9RHOO</name>
<protein>
    <recommendedName>
        <fullName evidence="3">dihydrofolate reductase</fullName>
        <ecNumber evidence="3">1.5.1.3</ecNumber>
    </recommendedName>
</protein>
<dbReference type="InterPro" id="IPR001796">
    <property type="entry name" value="DHFR_dom"/>
</dbReference>
<comment type="similarity">
    <text evidence="2 8">Belongs to the dihydrofolate reductase family.</text>
</comment>
<dbReference type="EMBL" id="WTVM01000210">
    <property type="protein sequence ID" value="NMG05113.1"/>
    <property type="molecule type" value="Genomic_DNA"/>
</dbReference>
<dbReference type="Proteomes" id="UP000599523">
    <property type="component" value="Unassembled WGS sequence"/>
</dbReference>
<dbReference type="CDD" id="cd00209">
    <property type="entry name" value="DHFR"/>
    <property type="match status" value="1"/>
</dbReference>
<evidence type="ECO:0000256" key="4">
    <source>
        <dbReference type="ARBA" id="ARBA00022563"/>
    </source>
</evidence>
<feature type="non-terminal residue" evidence="10">
    <location>
        <position position="133"/>
    </location>
</feature>
<dbReference type="InterPro" id="IPR024072">
    <property type="entry name" value="DHFR-like_dom_sf"/>
</dbReference>
<evidence type="ECO:0000313" key="11">
    <source>
        <dbReference type="Proteomes" id="UP000599523"/>
    </source>
</evidence>